<dbReference type="GO" id="GO:0000976">
    <property type="term" value="F:transcription cis-regulatory region binding"/>
    <property type="evidence" value="ECO:0007669"/>
    <property type="project" value="TreeGrafter"/>
</dbReference>
<dbReference type="AlphaFoldDB" id="A0A9D1FRF8"/>
<evidence type="ECO:0000256" key="5">
    <source>
        <dbReference type="ARBA" id="ARBA00023125"/>
    </source>
</evidence>
<dbReference type="FunFam" id="3.40.50.2300:FF:000001">
    <property type="entry name" value="DNA-binding response regulator PhoB"/>
    <property type="match status" value="1"/>
</dbReference>
<comment type="caution">
    <text evidence="12">The sequence shown here is derived from an EMBL/GenBank/DDBJ whole genome shotgun (WGS) entry which is preliminary data.</text>
</comment>
<dbReference type="SMART" id="SM00862">
    <property type="entry name" value="Trans_reg_C"/>
    <property type="match status" value="1"/>
</dbReference>
<evidence type="ECO:0000256" key="7">
    <source>
        <dbReference type="ARBA" id="ARBA00024867"/>
    </source>
</evidence>
<feature type="domain" description="OmpR/PhoB-type" evidence="11">
    <location>
        <begin position="135"/>
        <end position="234"/>
    </location>
</feature>
<dbReference type="PROSITE" id="PS51755">
    <property type="entry name" value="OMPR_PHOB"/>
    <property type="match status" value="1"/>
</dbReference>
<keyword evidence="6" id="KW-0804">Transcription</keyword>
<feature type="modified residue" description="4-aspartylphosphate" evidence="8">
    <location>
        <position position="54"/>
    </location>
</feature>
<dbReference type="EMBL" id="DVJM01000064">
    <property type="protein sequence ID" value="HIS78419.1"/>
    <property type="molecule type" value="Genomic_DNA"/>
</dbReference>
<dbReference type="GO" id="GO:0005829">
    <property type="term" value="C:cytosol"/>
    <property type="evidence" value="ECO:0007669"/>
    <property type="project" value="TreeGrafter"/>
</dbReference>
<accession>A0A9D1FRF8</accession>
<feature type="domain" description="Response regulatory" evidence="10">
    <location>
        <begin position="3"/>
        <end position="120"/>
    </location>
</feature>
<gene>
    <name evidence="12" type="ORF">IAD03_03510</name>
</gene>
<evidence type="ECO:0000256" key="9">
    <source>
        <dbReference type="PROSITE-ProRule" id="PRU01091"/>
    </source>
</evidence>
<evidence type="ECO:0000313" key="12">
    <source>
        <dbReference type="EMBL" id="HIS78419.1"/>
    </source>
</evidence>
<protein>
    <recommendedName>
        <fullName evidence="1">Stage 0 sporulation protein A homolog</fullName>
    </recommendedName>
</protein>
<reference evidence="12" key="2">
    <citation type="journal article" date="2021" name="PeerJ">
        <title>Extensive microbial diversity within the chicken gut microbiome revealed by metagenomics and culture.</title>
        <authorList>
            <person name="Gilroy R."/>
            <person name="Ravi A."/>
            <person name="Getino M."/>
            <person name="Pursley I."/>
            <person name="Horton D.L."/>
            <person name="Alikhan N.F."/>
            <person name="Baker D."/>
            <person name="Gharbi K."/>
            <person name="Hall N."/>
            <person name="Watson M."/>
            <person name="Adriaenssens E.M."/>
            <person name="Foster-Nyarko E."/>
            <person name="Jarju S."/>
            <person name="Secka A."/>
            <person name="Antonio M."/>
            <person name="Oren A."/>
            <person name="Chaudhuri R.R."/>
            <person name="La Ragione R."/>
            <person name="Hildebrand F."/>
            <person name="Pallen M.J."/>
        </authorList>
    </citation>
    <scope>NUCLEOTIDE SEQUENCE</scope>
    <source>
        <strain evidence="12">6086</strain>
    </source>
</reference>
<dbReference type="CDD" id="cd00383">
    <property type="entry name" value="trans_reg_C"/>
    <property type="match status" value="1"/>
</dbReference>
<keyword evidence="5 9" id="KW-0238">DNA-binding</keyword>
<dbReference type="InterPro" id="IPR011006">
    <property type="entry name" value="CheY-like_superfamily"/>
</dbReference>
<evidence type="ECO:0000256" key="3">
    <source>
        <dbReference type="ARBA" id="ARBA00023012"/>
    </source>
</evidence>
<organism evidence="12 13">
    <name type="scientific">Candidatus Caccousia stercoris</name>
    <dbReference type="NCBI Taxonomy" id="2840723"/>
    <lineage>
        <taxon>Bacteria</taxon>
        <taxon>Bacillati</taxon>
        <taxon>Bacillota</taxon>
        <taxon>Clostridia</taxon>
        <taxon>Eubacteriales</taxon>
        <taxon>Oscillospiraceae</taxon>
        <taxon>Oscillospiraceae incertae sedis</taxon>
        <taxon>Candidatus Caccousia</taxon>
    </lineage>
</organism>
<dbReference type="InterPro" id="IPR001789">
    <property type="entry name" value="Sig_transdc_resp-reg_receiver"/>
</dbReference>
<evidence type="ECO:0000256" key="8">
    <source>
        <dbReference type="PROSITE-ProRule" id="PRU00169"/>
    </source>
</evidence>
<dbReference type="GO" id="GO:0032993">
    <property type="term" value="C:protein-DNA complex"/>
    <property type="evidence" value="ECO:0007669"/>
    <property type="project" value="TreeGrafter"/>
</dbReference>
<keyword evidence="2 8" id="KW-0597">Phosphoprotein</keyword>
<dbReference type="GO" id="GO:0000156">
    <property type="term" value="F:phosphorelay response regulator activity"/>
    <property type="evidence" value="ECO:0007669"/>
    <property type="project" value="TreeGrafter"/>
</dbReference>
<dbReference type="PANTHER" id="PTHR48111:SF54">
    <property type="entry name" value="STAGE 0 SPORULATION PROTEIN A HOMOLOG"/>
    <property type="match status" value="1"/>
</dbReference>
<evidence type="ECO:0000259" key="10">
    <source>
        <dbReference type="PROSITE" id="PS50110"/>
    </source>
</evidence>
<dbReference type="Proteomes" id="UP000824141">
    <property type="component" value="Unassembled WGS sequence"/>
</dbReference>
<dbReference type="Gene3D" id="3.40.50.2300">
    <property type="match status" value="1"/>
</dbReference>
<dbReference type="InterPro" id="IPR036388">
    <property type="entry name" value="WH-like_DNA-bd_sf"/>
</dbReference>
<comment type="function">
    <text evidence="7">May play the central regulatory role in sporulation. It may be an element of the effector pathway responsible for the activation of sporulation genes in response to nutritional stress. Spo0A may act in concert with spo0H (a sigma factor) to control the expression of some genes that are critical to the sporulation process.</text>
</comment>
<dbReference type="PROSITE" id="PS50110">
    <property type="entry name" value="RESPONSE_REGULATORY"/>
    <property type="match status" value="1"/>
</dbReference>
<dbReference type="Gene3D" id="6.10.250.690">
    <property type="match status" value="1"/>
</dbReference>
<evidence type="ECO:0000313" key="13">
    <source>
        <dbReference type="Proteomes" id="UP000824141"/>
    </source>
</evidence>
<evidence type="ECO:0000256" key="2">
    <source>
        <dbReference type="ARBA" id="ARBA00022553"/>
    </source>
</evidence>
<dbReference type="FunFam" id="1.10.10.10:FF:000018">
    <property type="entry name" value="DNA-binding response regulator ResD"/>
    <property type="match status" value="1"/>
</dbReference>
<name>A0A9D1FRF8_9FIRM</name>
<proteinExistence type="predicted"/>
<reference evidence="12" key="1">
    <citation type="submission" date="2020-10" db="EMBL/GenBank/DDBJ databases">
        <authorList>
            <person name="Gilroy R."/>
        </authorList>
    </citation>
    <scope>NUCLEOTIDE SEQUENCE</scope>
    <source>
        <strain evidence="12">6086</strain>
    </source>
</reference>
<dbReference type="InterPro" id="IPR039420">
    <property type="entry name" value="WalR-like"/>
</dbReference>
<dbReference type="SUPFAM" id="SSF52172">
    <property type="entry name" value="CheY-like"/>
    <property type="match status" value="1"/>
</dbReference>
<dbReference type="Gene3D" id="1.10.10.10">
    <property type="entry name" value="Winged helix-like DNA-binding domain superfamily/Winged helix DNA-binding domain"/>
    <property type="match status" value="1"/>
</dbReference>
<keyword evidence="4" id="KW-0805">Transcription regulation</keyword>
<feature type="DNA-binding region" description="OmpR/PhoB-type" evidence="9">
    <location>
        <begin position="135"/>
        <end position="234"/>
    </location>
</feature>
<evidence type="ECO:0000259" key="11">
    <source>
        <dbReference type="PROSITE" id="PS51755"/>
    </source>
</evidence>
<evidence type="ECO:0000256" key="4">
    <source>
        <dbReference type="ARBA" id="ARBA00023015"/>
    </source>
</evidence>
<dbReference type="Pfam" id="PF00486">
    <property type="entry name" value="Trans_reg_C"/>
    <property type="match status" value="1"/>
</dbReference>
<evidence type="ECO:0000256" key="1">
    <source>
        <dbReference type="ARBA" id="ARBA00018672"/>
    </source>
</evidence>
<keyword evidence="3" id="KW-0902">Two-component regulatory system</keyword>
<sequence length="234" mass="26693">MKKILVAEDEQAIREFVVINLKRAGYDTLEAGTGEEALQIYERENGSIDVALLDIMMPGKLDGLAVCRQLREKSGSIGIILLTARTQEMDKVSGLMMGADDYVTKPFSPSELVARVDAVYRRVALEQMRNENNFREEIRSGEFVLNLRNRSLMKAGKPIELTQVEFQLMEYFFCNPTTALDRGAILKHVWGDAYYGEEKIVDVNIRRLRMKVEDEPSNPKHIITVWGLGYKWEA</sequence>
<evidence type="ECO:0000256" key="6">
    <source>
        <dbReference type="ARBA" id="ARBA00023163"/>
    </source>
</evidence>
<dbReference type="InterPro" id="IPR001867">
    <property type="entry name" value="OmpR/PhoB-type_DNA-bd"/>
</dbReference>
<dbReference type="PANTHER" id="PTHR48111">
    <property type="entry name" value="REGULATOR OF RPOS"/>
    <property type="match status" value="1"/>
</dbReference>
<dbReference type="SMART" id="SM00448">
    <property type="entry name" value="REC"/>
    <property type="match status" value="1"/>
</dbReference>
<dbReference type="Pfam" id="PF00072">
    <property type="entry name" value="Response_reg"/>
    <property type="match status" value="1"/>
</dbReference>
<dbReference type="GO" id="GO:0006355">
    <property type="term" value="P:regulation of DNA-templated transcription"/>
    <property type="evidence" value="ECO:0007669"/>
    <property type="project" value="InterPro"/>
</dbReference>